<dbReference type="Gene3D" id="3.40.50.300">
    <property type="entry name" value="P-loop containing nucleotide triphosphate hydrolases"/>
    <property type="match status" value="1"/>
</dbReference>
<dbReference type="Gene3D" id="1.10.486.10">
    <property type="entry name" value="PCRA, domain 4"/>
    <property type="match status" value="1"/>
</dbReference>
<proteinExistence type="predicted"/>
<organism evidence="1 2">
    <name type="scientific">Eggerthella guodeyinii</name>
    <dbReference type="NCBI Taxonomy" id="2690837"/>
    <lineage>
        <taxon>Bacteria</taxon>
        <taxon>Bacillati</taxon>
        <taxon>Actinomycetota</taxon>
        <taxon>Coriobacteriia</taxon>
        <taxon>Eggerthellales</taxon>
        <taxon>Eggerthellaceae</taxon>
        <taxon>Eggerthella</taxon>
    </lineage>
</organism>
<name>A0A6L7IWC0_9ACTN</name>
<dbReference type="InterPro" id="IPR027417">
    <property type="entry name" value="P-loop_NTPase"/>
</dbReference>
<evidence type="ECO:0000313" key="2">
    <source>
        <dbReference type="Proteomes" id="UP000478463"/>
    </source>
</evidence>
<reference evidence="1 2" key="1">
    <citation type="submission" date="2020-10" db="EMBL/GenBank/DDBJ databases">
        <title>Eggerthella sp. nov., isolated from human feces.</title>
        <authorList>
            <person name="Yajun G."/>
        </authorList>
    </citation>
    <scope>NUCLEOTIDE SEQUENCE [LARGE SCALE GENOMIC DNA]</scope>
    <source>
        <strain evidence="1 2">HF-1101</strain>
    </source>
</reference>
<protein>
    <submittedName>
        <fullName evidence="1">Uncharacterized protein</fullName>
    </submittedName>
</protein>
<evidence type="ECO:0000313" key="1">
    <source>
        <dbReference type="EMBL" id="QOS68800.1"/>
    </source>
</evidence>
<dbReference type="AlphaFoldDB" id="A0A6L7IWC0"/>
<dbReference type="Proteomes" id="UP000478463">
    <property type="component" value="Chromosome"/>
</dbReference>
<dbReference type="KEGG" id="egd:GS424_002720"/>
<accession>A0A6L7IWC0</accession>
<dbReference type="EMBL" id="CP063310">
    <property type="protein sequence ID" value="QOS68800.1"/>
    <property type="molecule type" value="Genomic_DNA"/>
</dbReference>
<sequence length="626" mass="67627">MSAYTAATVEDAANNLLEELKTQADGGAACVRACLEHDASDDVAPALLACARGIAAAGSPVRIVCADGVAAGRYRALLADDPLLNVADVVSMRELGLAVMGDARVQDAVGRGARVLDDNELAVLMEDVKVSGLKPGRLREMLKFFYKSMSECADEDERWLITAEEQTVHAILTENLEVRRALLPCEVSSLAYRGLVAAGVEPEPLALVVDDYASLSKASQRLVRHLAANGLVAAGRTLAASSAEEPYPCFDGFRALADEADCLVTLATERPEAARESRALDDPEAECAFVAASVEECLADGVAPRDVLVAVPNAAWGARMAAALEARGIAVERGFGSGKIKGDPRTEGRFADLKLATFLRLHLDPHDFTSLRSWLGFGDWLLRSDAFLELMAYARERDIAASEAVAQLRTQRDADRASTIFGKFDGPLDELDELQRACADGLTRAAAVELFEAHGMPLSPRLVELLGDDAAHADVEHLAREAFRAPVEDVARDAVHVVAYARCHGRHVRTAFVTGLVNGFLPANDAVDDKFTIDHRRVALERERALFLDVLATADERTVCTRFTRDRLENTAFTKVQTTRVFMRDGERLASVAPSEFASLTDEVLALAPDVPRELPTKVLYASTTM</sequence>
<gene>
    <name evidence="1" type="ORF">GS424_002720</name>
</gene>
<dbReference type="RefSeq" id="WP_160943590.1">
    <property type="nucleotide sequence ID" value="NZ_CP063310.1"/>
</dbReference>
<dbReference type="SUPFAM" id="SSF52540">
    <property type="entry name" value="P-loop containing nucleoside triphosphate hydrolases"/>
    <property type="match status" value="1"/>
</dbReference>